<gene>
    <name evidence="1" type="ORF">TIFTF001_027401</name>
</gene>
<comment type="caution">
    <text evidence="1">The sequence shown here is derived from an EMBL/GenBank/DDBJ whole genome shotgun (WGS) entry which is preliminary data.</text>
</comment>
<evidence type="ECO:0000313" key="1">
    <source>
        <dbReference type="EMBL" id="GMN58290.1"/>
    </source>
</evidence>
<sequence length="75" mass="7952">MAACHSWSSGKAVIARLMAVPSYVTTKFAACRSWSSGKIIISSPSRSDCGRDLITTDGLPSDEDDDKAMLATVTL</sequence>
<name>A0AA88DN41_FICCA</name>
<dbReference type="Proteomes" id="UP001187192">
    <property type="component" value="Unassembled WGS sequence"/>
</dbReference>
<proteinExistence type="predicted"/>
<evidence type="ECO:0000313" key="2">
    <source>
        <dbReference type="Proteomes" id="UP001187192"/>
    </source>
</evidence>
<keyword evidence="2" id="KW-1185">Reference proteome</keyword>
<organism evidence="1 2">
    <name type="scientific">Ficus carica</name>
    <name type="common">Common fig</name>
    <dbReference type="NCBI Taxonomy" id="3494"/>
    <lineage>
        <taxon>Eukaryota</taxon>
        <taxon>Viridiplantae</taxon>
        <taxon>Streptophyta</taxon>
        <taxon>Embryophyta</taxon>
        <taxon>Tracheophyta</taxon>
        <taxon>Spermatophyta</taxon>
        <taxon>Magnoliopsida</taxon>
        <taxon>eudicotyledons</taxon>
        <taxon>Gunneridae</taxon>
        <taxon>Pentapetalae</taxon>
        <taxon>rosids</taxon>
        <taxon>fabids</taxon>
        <taxon>Rosales</taxon>
        <taxon>Moraceae</taxon>
        <taxon>Ficeae</taxon>
        <taxon>Ficus</taxon>
    </lineage>
</organism>
<accession>A0AA88DN41</accession>
<reference evidence="1" key="1">
    <citation type="submission" date="2023-07" db="EMBL/GenBank/DDBJ databases">
        <title>draft genome sequence of fig (Ficus carica).</title>
        <authorList>
            <person name="Takahashi T."/>
            <person name="Nishimura K."/>
        </authorList>
    </citation>
    <scope>NUCLEOTIDE SEQUENCE</scope>
</reference>
<dbReference type="AlphaFoldDB" id="A0AA88DN41"/>
<protein>
    <submittedName>
        <fullName evidence="1">Uncharacterized protein</fullName>
    </submittedName>
</protein>
<dbReference type="EMBL" id="BTGU01000077">
    <property type="protein sequence ID" value="GMN58290.1"/>
    <property type="molecule type" value="Genomic_DNA"/>
</dbReference>